<keyword evidence="3" id="KW-1185">Reference proteome</keyword>
<comment type="caution">
    <text evidence="2">The sequence shown here is derived from an EMBL/GenBank/DDBJ whole genome shotgun (WGS) entry which is preliminary data.</text>
</comment>
<dbReference type="EMBL" id="JAUSVV010000002">
    <property type="protein sequence ID" value="MDQ0441569.1"/>
    <property type="molecule type" value="Genomic_DNA"/>
</dbReference>
<organism evidence="2 3">
    <name type="scientific">Methylobacterium persicinum</name>
    <dbReference type="NCBI Taxonomy" id="374426"/>
    <lineage>
        <taxon>Bacteria</taxon>
        <taxon>Pseudomonadati</taxon>
        <taxon>Pseudomonadota</taxon>
        <taxon>Alphaproteobacteria</taxon>
        <taxon>Hyphomicrobiales</taxon>
        <taxon>Methylobacteriaceae</taxon>
        <taxon>Methylobacterium</taxon>
    </lineage>
</organism>
<dbReference type="Proteomes" id="UP001236369">
    <property type="component" value="Unassembled WGS sequence"/>
</dbReference>
<name>A0ABU0HJA5_9HYPH</name>
<reference evidence="2 3" key="1">
    <citation type="submission" date="2023-07" db="EMBL/GenBank/DDBJ databases">
        <title>Genomic Encyclopedia of Type Strains, Phase IV (KMG-IV): sequencing the most valuable type-strain genomes for metagenomic binning, comparative biology and taxonomic classification.</title>
        <authorList>
            <person name="Goeker M."/>
        </authorList>
    </citation>
    <scope>NUCLEOTIDE SEQUENCE [LARGE SCALE GENOMIC DNA]</scope>
    <source>
        <strain evidence="2 3">DSM 19562</strain>
    </source>
</reference>
<feature type="transmembrane region" description="Helical" evidence="1">
    <location>
        <begin position="6"/>
        <end position="24"/>
    </location>
</feature>
<keyword evidence="1" id="KW-1133">Transmembrane helix</keyword>
<evidence type="ECO:0000313" key="3">
    <source>
        <dbReference type="Proteomes" id="UP001236369"/>
    </source>
</evidence>
<sequence length="39" mass="4299">MRSGEIYVAFVIPAAGVFLAYAAMRANDWALARARPRSE</sequence>
<keyword evidence="1" id="KW-0812">Transmembrane</keyword>
<gene>
    <name evidence="2" type="ORF">QO016_001052</name>
</gene>
<accession>A0ABU0HJA5</accession>
<keyword evidence="1" id="KW-0472">Membrane</keyword>
<protein>
    <submittedName>
        <fullName evidence="2">Uncharacterized protein</fullName>
    </submittedName>
</protein>
<evidence type="ECO:0000313" key="2">
    <source>
        <dbReference type="EMBL" id="MDQ0441569.1"/>
    </source>
</evidence>
<evidence type="ECO:0000256" key="1">
    <source>
        <dbReference type="SAM" id="Phobius"/>
    </source>
</evidence>
<proteinExistence type="predicted"/>